<keyword evidence="2" id="KW-1185">Reference proteome</keyword>
<proteinExistence type="predicted"/>
<dbReference type="HOGENOM" id="CLU_3429173_0_0_6"/>
<dbReference type="EMBL" id="GL636109">
    <property type="protein sequence ID" value="EFW12413.1"/>
    <property type="molecule type" value="Genomic_DNA"/>
</dbReference>
<evidence type="ECO:0000313" key="1">
    <source>
        <dbReference type="EMBL" id="EFW12413.1"/>
    </source>
</evidence>
<dbReference type="AlphaFoldDB" id="E9CM19"/>
<feature type="non-terminal residue" evidence="1">
    <location>
        <position position="1"/>
    </location>
</feature>
<accession>E9CM19</accession>
<gene>
    <name evidence="1" type="ORF">SSYM_1327</name>
</gene>
<sequence length="19" mass="2026">GQAQNELIDILEGIVSLVD</sequence>
<dbReference type="Proteomes" id="UP000013568">
    <property type="component" value="Unassembled WGS sequence"/>
</dbReference>
<reference evidence="2" key="1">
    <citation type="journal article" date="2011" name="Genome Biol. Evol.">
        <title>Massive genomic decay in Serratia symbiotica, a recently evolved symbiont of aphids.</title>
        <authorList>
            <person name="Burke G.R."/>
            <person name="Moran N.A."/>
        </authorList>
    </citation>
    <scope>NUCLEOTIDE SEQUENCE [LARGE SCALE GENOMIC DNA]</scope>
    <source>
        <strain evidence="2">Tucson</strain>
    </source>
</reference>
<protein>
    <submittedName>
        <fullName evidence="1">Uncharacterized protein</fullName>
    </submittedName>
</protein>
<evidence type="ECO:0000313" key="2">
    <source>
        <dbReference type="Proteomes" id="UP000013568"/>
    </source>
</evidence>
<name>E9CM19_9GAMM</name>
<organism evidence="1 2">
    <name type="scientific">Serratia symbiotica str. Tucson</name>
    <dbReference type="NCBI Taxonomy" id="914128"/>
    <lineage>
        <taxon>Bacteria</taxon>
        <taxon>Pseudomonadati</taxon>
        <taxon>Pseudomonadota</taxon>
        <taxon>Gammaproteobacteria</taxon>
        <taxon>Enterobacterales</taxon>
        <taxon>Yersiniaceae</taxon>
        <taxon>Serratia</taxon>
        <taxon>Serratia symbiotica</taxon>
    </lineage>
</organism>